<proteinExistence type="predicted"/>
<dbReference type="PANTHER" id="PTHR23272">
    <property type="entry name" value="BED FINGER-RELATED"/>
    <property type="match status" value="1"/>
</dbReference>
<gene>
    <name evidence="2" type="ORF">OSB04_002411</name>
</gene>
<keyword evidence="3" id="KW-1185">Reference proteome</keyword>
<comment type="caution">
    <text evidence="2">The sequence shown here is derived from an EMBL/GenBank/DDBJ whole genome shotgun (WGS) entry which is preliminary data.</text>
</comment>
<organism evidence="2 3">
    <name type="scientific">Centaurea solstitialis</name>
    <name type="common">yellow star-thistle</name>
    <dbReference type="NCBI Taxonomy" id="347529"/>
    <lineage>
        <taxon>Eukaryota</taxon>
        <taxon>Viridiplantae</taxon>
        <taxon>Streptophyta</taxon>
        <taxon>Embryophyta</taxon>
        <taxon>Tracheophyta</taxon>
        <taxon>Spermatophyta</taxon>
        <taxon>Magnoliopsida</taxon>
        <taxon>eudicotyledons</taxon>
        <taxon>Gunneridae</taxon>
        <taxon>Pentapetalae</taxon>
        <taxon>asterids</taxon>
        <taxon>campanulids</taxon>
        <taxon>Asterales</taxon>
        <taxon>Asteraceae</taxon>
        <taxon>Carduoideae</taxon>
        <taxon>Cardueae</taxon>
        <taxon>Centaureinae</taxon>
        <taxon>Centaurea</taxon>
    </lineage>
</organism>
<protein>
    <recommendedName>
        <fullName evidence="1">hAT-like transposase RNase-H fold domain-containing protein</fullName>
    </recommendedName>
</protein>
<reference evidence="2" key="1">
    <citation type="submission" date="2023-03" db="EMBL/GenBank/DDBJ databases">
        <title>Chromosome-scale reference genome and RAD-based genetic map of yellow starthistle (Centaurea solstitialis) reveal putative structural variation and QTLs associated with invader traits.</title>
        <authorList>
            <person name="Reatini B."/>
            <person name="Cang F.A."/>
            <person name="Jiang Q."/>
            <person name="Mckibben M.T.W."/>
            <person name="Barker M.S."/>
            <person name="Rieseberg L.H."/>
            <person name="Dlugosch K.M."/>
        </authorList>
    </citation>
    <scope>NUCLEOTIDE SEQUENCE</scope>
    <source>
        <strain evidence="2">CAN-66</strain>
        <tissue evidence="2">Leaf</tissue>
    </source>
</reference>
<dbReference type="PANTHER" id="PTHR23272:SF184">
    <property type="entry name" value="OS03G0311250 PROTEIN"/>
    <property type="match status" value="1"/>
</dbReference>
<evidence type="ECO:0000259" key="1">
    <source>
        <dbReference type="Pfam" id="PF14372"/>
    </source>
</evidence>
<dbReference type="AlphaFoldDB" id="A0AA38TSY8"/>
<dbReference type="Proteomes" id="UP001172457">
    <property type="component" value="Chromosome 1"/>
</dbReference>
<dbReference type="SUPFAM" id="SSF53098">
    <property type="entry name" value="Ribonuclease H-like"/>
    <property type="match status" value="1"/>
</dbReference>
<name>A0AA38TSY8_9ASTR</name>
<dbReference type="GO" id="GO:0003677">
    <property type="term" value="F:DNA binding"/>
    <property type="evidence" value="ECO:0007669"/>
    <property type="project" value="InterPro"/>
</dbReference>
<evidence type="ECO:0000313" key="3">
    <source>
        <dbReference type="Proteomes" id="UP001172457"/>
    </source>
</evidence>
<evidence type="ECO:0000313" key="2">
    <source>
        <dbReference type="EMBL" id="KAJ9566445.1"/>
    </source>
</evidence>
<dbReference type="Pfam" id="PF14372">
    <property type="entry name" value="hAT-like_RNase-H"/>
    <property type="match status" value="1"/>
</dbReference>
<dbReference type="InterPro" id="IPR012337">
    <property type="entry name" value="RNaseH-like_sf"/>
</dbReference>
<dbReference type="InterPro" id="IPR025525">
    <property type="entry name" value="hAT-like_transposase_RNase-H"/>
</dbReference>
<dbReference type="EMBL" id="JARYMX010000001">
    <property type="protein sequence ID" value="KAJ9566445.1"/>
    <property type="molecule type" value="Genomic_DNA"/>
</dbReference>
<accession>A0AA38TSY8</accession>
<feature type="domain" description="hAT-like transposase RNase-H fold" evidence="1">
    <location>
        <begin position="28"/>
        <end position="130"/>
    </location>
</feature>
<sequence>MPTEEGWDFARCLLPLLRGFYTSTLRISGSLYVTSKSYFHELFGIRAMIKKIRCLDEGLRKMATRMKGKYDKYWSNESNINIFLFVGPILDPRHKLGYVSFIVEQNYEKEKVEWLCHEIEKVLKGLFNHYSREVE</sequence>